<dbReference type="InterPro" id="IPR031481">
    <property type="entry name" value="Glyco_tran_10_N"/>
</dbReference>
<keyword evidence="5 12" id="KW-0808">Transferase</keyword>
<dbReference type="InterPro" id="IPR038577">
    <property type="entry name" value="GT10-like_C_sf"/>
</dbReference>
<evidence type="ECO:0000313" key="15">
    <source>
        <dbReference type="EMBL" id="KAK2168924.1"/>
    </source>
</evidence>
<dbReference type="Pfam" id="PF00852">
    <property type="entry name" value="Glyco_transf_10"/>
    <property type="match status" value="1"/>
</dbReference>
<dbReference type="EC" id="2.4.1.-" evidence="12"/>
<dbReference type="EMBL" id="JAODUP010000013">
    <property type="protein sequence ID" value="KAK2168924.1"/>
    <property type="molecule type" value="Genomic_DNA"/>
</dbReference>
<evidence type="ECO:0000259" key="13">
    <source>
        <dbReference type="Pfam" id="PF00852"/>
    </source>
</evidence>
<reference evidence="15" key="1">
    <citation type="journal article" date="2023" name="Mol. Biol. Evol.">
        <title>Third-Generation Sequencing Reveals the Adaptive Role of the Epigenome in Three Deep-Sea Polychaetes.</title>
        <authorList>
            <person name="Perez M."/>
            <person name="Aroh O."/>
            <person name="Sun Y."/>
            <person name="Lan Y."/>
            <person name="Juniper S.K."/>
            <person name="Young C.R."/>
            <person name="Angers B."/>
            <person name="Qian P.Y."/>
        </authorList>
    </citation>
    <scope>NUCLEOTIDE SEQUENCE</scope>
    <source>
        <strain evidence="15">P08H-3</strain>
    </source>
</reference>
<comment type="similarity">
    <text evidence="3 12">Belongs to the glycosyltransferase 10 family.</text>
</comment>
<dbReference type="PANTHER" id="PTHR48438:SF1">
    <property type="entry name" value="ALPHA-(1,3)-FUCOSYLTRANSFERASE C-RELATED"/>
    <property type="match status" value="1"/>
</dbReference>
<dbReference type="AlphaFoldDB" id="A0AAD9NIZ9"/>
<feature type="domain" description="Fucosyltransferase C-terminal" evidence="13">
    <location>
        <begin position="223"/>
        <end position="399"/>
    </location>
</feature>
<organism evidence="15 16">
    <name type="scientific">Paralvinella palmiformis</name>
    <dbReference type="NCBI Taxonomy" id="53620"/>
    <lineage>
        <taxon>Eukaryota</taxon>
        <taxon>Metazoa</taxon>
        <taxon>Spiralia</taxon>
        <taxon>Lophotrochozoa</taxon>
        <taxon>Annelida</taxon>
        <taxon>Polychaeta</taxon>
        <taxon>Sedentaria</taxon>
        <taxon>Canalipalpata</taxon>
        <taxon>Terebellida</taxon>
        <taxon>Terebelliformia</taxon>
        <taxon>Alvinellidae</taxon>
        <taxon>Paralvinella</taxon>
    </lineage>
</organism>
<evidence type="ECO:0000256" key="3">
    <source>
        <dbReference type="ARBA" id="ARBA00008919"/>
    </source>
</evidence>
<evidence type="ECO:0000256" key="1">
    <source>
        <dbReference type="ARBA" id="ARBA00004323"/>
    </source>
</evidence>
<gene>
    <name evidence="15" type="ORF">LSH36_13g14027</name>
</gene>
<keyword evidence="10 12" id="KW-0472">Membrane</keyword>
<dbReference type="GO" id="GO:0032580">
    <property type="term" value="C:Golgi cisterna membrane"/>
    <property type="evidence" value="ECO:0007669"/>
    <property type="project" value="UniProtKB-SubCell"/>
</dbReference>
<feature type="domain" description="Fucosyltransferase N-terminal" evidence="14">
    <location>
        <begin position="85"/>
        <end position="206"/>
    </location>
</feature>
<dbReference type="FunFam" id="3.40.50.11660:FF:000004">
    <property type="entry name" value="Glycoprotein 3-alpha-L-fucosyltransferase A"/>
    <property type="match status" value="1"/>
</dbReference>
<dbReference type="InterPro" id="IPR055270">
    <property type="entry name" value="Glyco_tran_10_C"/>
</dbReference>
<evidence type="ECO:0000256" key="2">
    <source>
        <dbReference type="ARBA" id="ARBA00004922"/>
    </source>
</evidence>
<evidence type="ECO:0000256" key="6">
    <source>
        <dbReference type="ARBA" id="ARBA00022692"/>
    </source>
</evidence>
<name>A0AAD9NIZ9_9ANNE</name>
<proteinExistence type="inferred from homology"/>
<comment type="caution">
    <text evidence="15">The sequence shown here is derived from an EMBL/GenBank/DDBJ whole genome shotgun (WGS) entry which is preliminary data.</text>
</comment>
<keyword evidence="11" id="KW-0325">Glycoprotein</keyword>
<keyword evidence="4 12" id="KW-0328">Glycosyltransferase</keyword>
<evidence type="ECO:0000256" key="11">
    <source>
        <dbReference type="ARBA" id="ARBA00023180"/>
    </source>
</evidence>
<evidence type="ECO:0000256" key="9">
    <source>
        <dbReference type="ARBA" id="ARBA00023034"/>
    </source>
</evidence>
<comment type="subcellular location">
    <subcellularLocation>
        <location evidence="1">Golgi apparatus membrane</location>
        <topology evidence="1">Single-pass type II membrane protein</topology>
    </subcellularLocation>
    <subcellularLocation>
        <location evidence="12">Golgi apparatus</location>
        <location evidence="12">Golgi stack membrane</location>
        <topology evidence="12">Single-pass type II membrane protein</topology>
    </subcellularLocation>
</comment>
<keyword evidence="9 12" id="KW-0333">Golgi apparatus</keyword>
<dbReference type="PANTHER" id="PTHR48438">
    <property type="entry name" value="ALPHA-(1,3)-FUCOSYLTRANSFERASE C-RELATED"/>
    <property type="match status" value="1"/>
</dbReference>
<evidence type="ECO:0000256" key="12">
    <source>
        <dbReference type="RuleBase" id="RU003832"/>
    </source>
</evidence>
<sequence length="414" mass="47849">MATRVQSAGQKRRSYCLSYFISLCDVFYGRIFEPEIFLVLVILIVLFIVIWHHVLSIFVGEMKPTSIELLPSQPDGPGNRLEGYKFILIWSGCFGVKDCGWGGSSYFFANIGCPEERCMVITDRNQLARADVVVFHVRDMRFVLFTLDVPSHRDPDQVWVFFTHESPYNTYVSSGFLPTTNTLTYLDGMFNATMTYMRESDFFLPYISYSPINRSLESYTVVPDKSRQVLWLVSNCKSDSRRSEYVVVLKQYIQVDVYGNCGKADPCRGNATCSNALIEQYKFYLAFENAECRDYVTEKFWRSLRHGVVPVVLGATVAEYEALAPPNSFLHVDNFTSIRSLADYLLYLDRNPAAYGRYLEWRRHFEISSRASDLALCRMCSVAHNKSLLRRQSYKISEWYSVKRLCRKTDRTLS</sequence>
<feature type="transmembrane region" description="Helical" evidence="12">
    <location>
        <begin position="37"/>
        <end position="59"/>
    </location>
</feature>
<evidence type="ECO:0000259" key="14">
    <source>
        <dbReference type="Pfam" id="PF17039"/>
    </source>
</evidence>
<comment type="pathway">
    <text evidence="2">Protein modification; protein glycosylation.</text>
</comment>
<accession>A0AAD9NIZ9</accession>
<dbReference type="Pfam" id="PF17039">
    <property type="entry name" value="Glyco_tran_10_N"/>
    <property type="match status" value="1"/>
</dbReference>
<evidence type="ECO:0000256" key="8">
    <source>
        <dbReference type="ARBA" id="ARBA00022989"/>
    </source>
</evidence>
<evidence type="ECO:0000256" key="7">
    <source>
        <dbReference type="ARBA" id="ARBA00022968"/>
    </source>
</evidence>
<keyword evidence="6 12" id="KW-0812">Transmembrane</keyword>
<evidence type="ECO:0000256" key="4">
    <source>
        <dbReference type="ARBA" id="ARBA00022676"/>
    </source>
</evidence>
<protein>
    <recommendedName>
        <fullName evidence="12">Fucosyltransferase</fullName>
        <ecNumber evidence="12">2.4.1.-</ecNumber>
    </recommendedName>
</protein>
<keyword evidence="7" id="KW-0735">Signal-anchor</keyword>
<dbReference type="InterPro" id="IPR001503">
    <property type="entry name" value="Glyco_trans_10"/>
</dbReference>
<dbReference type="SUPFAM" id="SSF53756">
    <property type="entry name" value="UDP-Glycosyltransferase/glycogen phosphorylase"/>
    <property type="match status" value="1"/>
</dbReference>
<evidence type="ECO:0000256" key="5">
    <source>
        <dbReference type="ARBA" id="ARBA00022679"/>
    </source>
</evidence>
<evidence type="ECO:0000256" key="10">
    <source>
        <dbReference type="ARBA" id="ARBA00023136"/>
    </source>
</evidence>
<dbReference type="GO" id="GO:0000139">
    <property type="term" value="C:Golgi membrane"/>
    <property type="evidence" value="ECO:0007669"/>
    <property type="project" value="UniProtKB-SubCell"/>
</dbReference>
<keyword evidence="8 12" id="KW-1133">Transmembrane helix</keyword>
<dbReference type="GO" id="GO:0008417">
    <property type="term" value="F:fucosyltransferase activity"/>
    <property type="evidence" value="ECO:0007669"/>
    <property type="project" value="InterPro"/>
</dbReference>
<dbReference type="Gene3D" id="3.40.50.11660">
    <property type="entry name" value="Glycosyl transferase family 10, C-terminal domain"/>
    <property type="match status" value="1"/>
</dbReference>
<keyword evidence="16" id="KW-1185">Reference proteome</keyword>
<dbReference type="Proteomes" id="UP001208570">
    <property type="component" value="Unassembled WGS sequence"/>
</dbReference>
<evidence type="ECO:0000313" key="16">
    <source>
        <dbReference type="Proteomes" id="UP001208570"/>
    </source>
</evidence>